<accession>O58102</accession>
<organism evidence="1 2">
    <name type="scientific">Pyrococcus horikoshii (strain ATCC 700860 / DSM 12428 / JCM 9974 / NBRC 100139 / OT-3)</name>
    <dbReference type="NCBI Taxonomy" id="70601"/>
    <lineage>
        <taxon>Archaea</taxon>
        <taxon>Methanobacteriati</taxon>
        <taxon>Methanobacteriota</taxon>
        <taxon>Thermococci</taxon>
        <taxon>Thermococcales</taxon>
        <taxon>Thermococcaceae</taxon>
        <taxon>Pyrococcus</taxon>
    </lineage>
</organism>
<evidence type="ECO:0000313" key="1">
    <source>
        <dbReference type="EMBL" id="BAA29438.1"/>
    </source>
</evidence>
<dbReference type="AlphaFoldDB" id="O58102"/>
<dbReference type="Proteomes" id="UP000000752">
    <property type="component" value="Chromosome"/>
</dbReference>
<gene>
    <name evidence="1" type="ordered locus">PH0364</name>
</gene>
<evidence type="ECO:0000313" key="2">
    <source>
        <dbReference type="Proteomes" id="UP000000752"/>
    </source>
</evidence>
<protein>
    <submittedName>
        <fullName evidence="1">Uncharacterized protein</fullName>
    </submittedName>
</protein>
<dbReference type="EnsemblBacteria" id="BAA29438">
    <property type="protein sequence ID" value="BAA29438"/>
    <property type="gene ID" value="BAA29438"/>
</dbReference>
<dbReference type="EMBL" id="BA000001">
    <property type="protein sequence ID" value="BAA29438.1"/>
    <property type="molecule type" value="Genomic_DNA"/>
</dbReference>
<proteinExistence type="predicted"/>
<dbReference type="PIR" id="A71144">
    <property type="entry name" value="A71144"/>
</dbReference>
<sequence length="173" mass="18812">MLKLLKTLVPMFFSFAWMNFSMSGCHISSIPIFAPLLTPPCFITSLTASMRCMNETGPEAAPVVVPTISPSGRSFEKLIPVPPPAFCIKATSWAAFIMLSMSSSIGTTKQAESIPRGLPELINAGVFGMKIWFVINLKYSSISFSYLLNSPLSSIPRNSSILTFIFPFSASSL</sequence>
<dbReference type="KEGG" id="pho:PH0364"/>
<dbReference type="PROSITE" id="PS51257">
    <property type="entry name" value="PROKAR_LIPOPROTEIN"/>
    <property type="match status" value="1"/>
</dbReference>
<reference evidence="1 2" key="1">
    <citation type="journal article" date="1998" name="DNA Res.">
        <title>Complete sequence and gene organization of the genome of a hyper-thermophilic archaebacterium, Pyrococcus horikoshii OT3.</title>
        <authorList>
            <person name="Kawarabayasi Y."/>
            <person name="Sawada M."/>
            <person name="Horikawa H."/>
            <person name="Haikawa Y."/>
            <person name="Hino Y."/>
            <person name="Yamamoto S."/>
            <person name="Sekine M."/>
            <person name="Baba S."/>
            <person name="Kosugi H."/>
            <person name="Hosoyama A."/>
            <person name="Nagai Y."/>
            <person name="Sakai M."/>
            <person name="Ogura K."/>
            <person name="Otuka R."/>
            <person name="Nakazawa H."/>
            <person name="Takamiya M."/>
            <person name="Ohfuku Y."/>
            <person name="Funahashi T."/>
            <person name="Tanaka T."/>
            <person name="Kudoh Y."/>
            <person name="Yamazaki J."/>
            <person name="Kushida N."/>
            <person name="Oguchi A."/>
            <person name="Aoki K."/>
            <person name="Nakamura Y."/>
            <person name="Robb T.F."/>
            <person name="Horikoshi K."/>
            <person name="Masuchi Y."/>
            <person name="Shizuya H."/>
            <person name="Kikuchi H."/>
        </authorList>
    </citation>
    <scope>NUCLEOTIDE SEQUENCE [LARGE SCALE GENOMIC DNA]</scope>
    <source>
        <strain evidence="2">ATCC 700860 / DSM 12428 / JCM 9974 / NBRC 100139 / OT-3</strain>
    </source>
</reference>
<keyword evidence="2" id="KW-1185">Reference proteome</keyword>
<name>O58102_PYRHO</name>